<evidence type="ECO:0000256" key="5">
    <source>
        <dbReference type="ARBA" id="ARBA00023242"/>
    </source>
</evidence>
<dbReference type="InterPro" id="IPR038933">
    <property type="entry name" value="Ovate"/>
</dbReference>
<evidence type="ECO:0000256" key="2">
    <source>
        <dbReference type="ARBA" id="ARBA00022491"/>
    </source>
</evidence>
<organism evidence="10 11">
    <name type="scientific">Helianthus annuus</name>
    <name type="common">Common sunflower</name>
    <dbReference type="NCBI Taxonomy" id="4232"/>
    <lineage>
        <taxon>Eukaryota</taxon>
        <taxon>Viridiplantae</taxon>
        <taxon>Streptophyta</taxon>
        <taxon>Embryophyta</taxon>
        <taxon>Tracheophyta</taxon>
        <taxon>Spermatophyta</taxon>
        <taxon>Magnoliopsida</taxon>
        <taxon>eudicotyledons</taxon>
        <taxon>Gunneridae</taxon>
        <taxon>Pentapetalae</taxon>
        <taxon>asterids</taxon>
        <taxon>campanulids</taxon>
        <taxon>Asterales</taxon>
        <taxon>Asteraceae</taxon>
        <taxon>Asteroideae</taxon>
        <taxon>Heliantheae alliance</taxon>
        <taxon>Heliantheae</taxon>
        <taxon>Helianthus</taxon>
    </lineage>
</organism>
<evidence type="ECO:0000256" key="3">
    <source>
        <dbReference type="ARBA" id="ARBA00023015"/>
    </source>
</evidence>
<feature type="compositionally biased region" description="Polar residues" evidence="7">
    <location>
        <begin position="172"/>
        <end position="183"/>
    </location>
</feature>
<sequence>MGNHRFKLSNMIPNAWFYKLKDMSKTTTNHHNKPPSASYHSSSTTTAQPPDLSQFHNSPKFPHFHDPTRKSSKRSTPNRKTIYKPSPKHTESTHIIQEFLHSPETTQYPSSESTQSRLSSSISDFIIDVKGTKKIDLYPEIELQPPPIITKPANRTSRNRRYITFRQESQRKQPNSEGGTSETRTWDDFPTVVGNLLVKSTVGNLPQMRISTHKNPTAVCDSNPSVTTITDLPMNMGPSLQLAAGDPSVTSVSNLSQMRLPTDKNPTHFFVGNPSVTSIIDKLPTDIAVNDTPLFCSASPSGKKAKEINQIPARKSISGVKLRSNSPKLGMTKRIGHKSFQNKNLSKSFAVVKSSFNPTKDFMQSMMEMITENKMTSSNDLEELLACYLALNSDEYHDVIVKAFEQIWFSLPDV</sequence>
<evidence type="ECO:0000313" key="10">
    <source>
        <dbReference type="EMBL" id="OTG28685.1"/>
    </source>
</evidence>
<dbReference type="EMBL" id="CM007893">
    <property type="protein sequence ID" value="OTG28685.1"/>
    <property type="molecule type" value="Genomic_DNA"/>
</dbReference>
<dbReference type="Pfam" id="PF04844">
    <property type="entry name" value="Ovate"/>
    <property type="match status" value="1"/>
</dbReference>
<dbReference type="InParanoid" id="A0A251UZ89"/>
<dbReference type="GO" id="GO:0003677">
    <property type="term" value="F:DNA binding"/>
    <property type="evidence" value="ECO:0007669"/>
    <property type="project" value="UniProtKB-KW"/>
</dbReference>
<dbReference type="PANTHER" id="PTHR33057:SF128">
    <property type="entry name" value="TRANSCRIPTION REPRESSOR OFP3"/>
    <property type="match status" value="1"/>
</dbReference>
<keyword evidence="11" id="KW-1185">Reference proteome</keyword>
<protein>
    <recommendedName>
        <fullName evidence="6">Transcription repressor</fullName>
    </recommendedName>
    <alternativeName>
        <fullName evidence="6">Ovate family protein</fullName>
    </alternativeName>
</protein>
<gene>
    <name evidence="10" type="ORF">HannXRQ_Chr04g0114011</name>
    <name evidence="9" type="ORF">HanXRQr2_Chr04g0159721</name>
</gene>
<dbReference type="OMA" id="NESHATK"/>
<reference evidence="10" key="2">
    <citation type="submission" date="2017-02" db="EMBL/GenBank/DDBJ databases">
        <title>Sunflower complete genome.</title>
        <authorList>
            <person name="Langlade N."/>
            <person name="Munos S."/>
        </authorList>
    </citation>
    <scope>NUCLEOTIDE SEQUENCE [LARGE SCALE GENOMIC DNA]</scope>
    <source>
        <tissue evidence="10">Leaves</tissue>
    </source>
</reference>
<evidence type="ECO:0000256" key="7">
    <source>
        <dbReference type="SAM" id="MobiDB-lite"/>
    </source>
</evidence>
<name>A0A251UZ89_HELAN</name>
<dbReference type="PROSITE" id="PS51754">
    <property type="entry name" value="OVATE"/>
    <property type="match status" value="1"/>
</dbReference>
<reference evidence="9 11" key="1">
    <citation type="journal article" date="2017" name="Nature">
        <title>The sunflower genome provides insights into oil metabolism, flowering and Asterid evolution.</title>
        <authorList>
            <person name="Badouin H."/>
            <person name="Gouzy J."/>
            <person name="Grassa C.J."/>
            <person name="Murat F."/>
            <person name="Staton S.E."/>
            <person name="Cottret L."/>
            <person name="Lelandais-Briere C."/>
            <person name="Owens G.L."/>
            <person name="Carrere S."/>
            <person name="Mayjonade B."/>
            <person name="Legrand L."/>
            <person name="Gill N."/>
            <person name="Kane N.C."/>
            <person name="Bowers J.E."/>
            <person name="Hubner S."/>
            <person name="Bellec A."/>
            <person name="Berard A."/>
            <person name="Berges H."/>
            <person name="Blanchet N."/>
            <person name="Boniface M.C."/>
            <person name="Brunel D."/>
            <person name="Catrice O."/>
            <person name="Chaidir N."/>
            <person name="Claudel C."/>
            <person name="Donnadieu C."/>
            <person name="Faraut T."/>
            <person name="Fievet G."/>
            <person name="Helmstetter N."/>
            <person name="King M."/>
            <person name="Knapp S.J."/>
            <person name="Lai Z."/>
            <person name="Le Paslier M.C."/>
            <person name="Lippi Y."/>
            <person name="Lorenzon L."/>
            <person name="Mandel J.R."/>
            <person name="Marage G."/>
            <person name="Marchand G."/>
            <person name="Marquand E."/>
            <person name="Bret-Mestries E."/>
            <person name="Morien E."/>
            <person name="Nambeesan S."/>
            <person name="Nguyen T."/>
            <person name="Pegot-Espagnet P."/>
            <person name="Pouilly N."/>
            <person name="Raftis F."/>
            <person name="Sallet E."/>
            <person name="Schiex T."/>
            <person name="Thomas J."/>
            <person name="Vandecasteele C."/>
            <person name="Vares D."/>
            <person name="Vear F."/>
            <person name="Vautrin S."/>
            <person name="Crespi M."/>
            <person name="Mangin B."/>
            <person name="Burke J.M."/>
            <person name="Salse J."/>
            <person name="Munos S."/>
            <person name="Vincourt P."/>
            <person name="Rieseberg L.H."/>
            <person name="Langlade N.B."/>
        </authorList>
    </citation>
    <scope>NUCLEOTIDE SEQUENCE [LARGE SCALE GENOMIC DNA]</scope>
    <source>
        <strain evidence="11">cv. SF193</strain>
        <tissue evidence="9">Leaves</tissue>
    </source>
</reference>
<evidence type="ECO:0000313" key="11">
    <source>
        <dbReference type="Proteomes" id="UP000215914"/>
    </source>
</evidence>
<dbReference type="OrthoDB" id="1928390at2759"/>
<dbReference type="AlphaFoldDB" id="A0A251UZ89"/>
<keyword evidence="10" id="KW-0238">DNA-binding</keyword>
<reference evidence="9" key="3">
    <citation type="submission" date="2020-06" db="EMBL/GenBank/DDBJ databases">
        <title>Helianthus annuus Genome sequencing and assembly Release 2.</title>
        <authorList>
            <person name="Gouzy J."/>
            <person name="Langlade N."/>
            <person name="Munos S."/>
        </authorList>
    </citation>
    <scope>NUCLEOTIDE SEQUENCE</scope>
    <source>
        <tissue evidence="9">Leaves</tissue>
    </source>
</reference>
<dbReference type="NCBIfam" id="TIGR01568">
    <property type="entry name" value="A_thal_3678"/>
    <property type="match status" value="1"/>
</dbReference>
<feature type="region of interest" description="Disordered" evidence="7">
    <location>
        <begin position="165"/>
        <end position="186"/>
    </location>
</feature>
<comment type="subcellular location">
    <subcellularLocation>
        <location evidence="1 6">Nucleus</location>
    </subcellularLocation>
</comment>
<dbReference type="InterPro" id="IPR025830">
    <property type="entry name" value="DNA_bnd_dom_ovate"/>
</dbReference>
<accession>A0A251UZ89</accession>
<evidence type="ECO:0000313" key="9">
    <source>
        <dbReference type="EMBL" id="KAF5809649.1"/>
    </source>
</evidence>
<proteinExistence type="predicted"/>
<dbReference type="GO" id="GO:0045892">
    <property type="term" value="P:negative regulation of DNA-templated transcription"/>
    <property type="evidence" value="ECO:0007669"/>
    <property type="project" value="UniProtKB-UniRule"/>
</dbReference>
<feature type="region of interest" description="Disordered" evidence="7">
    <location>
        <begin position="27"/>
        <end position="92"/>
    </location>
</feature>
<dbReference type="EMBL" id="MNCJ02000319">
    <property type="protein sequence ID" value="KAF5809649.1"/>
    <property type="molecule type" value="Genomic_DNA"/>
</dbReference>
<evidence type="ECO:0000256" key="4">
    <source>
        <dbReference type="ARBA" id="ARBA00023163"/>
    </source>
</evidence>
<keyword evidence="5 6" id="KW-0539">Nucleus</keyword>
<feature type="domain" description="OVATE" evidence="8">
    <location>
        <begin position="351"/>
        <end position="410"/>
    </location>
</feature>
<comment type="function">
    <text evidence="6">Transcriptional repressor that regulates multiple aspects of plant growth and development.</text>
</comment>
<dbReference type="Gramene" id="mRNA:HanXRQr2_Chr04g0159721">
    <property type="protein sequence ID" value="CDS:HanXRQr2_Chr04g0159721.1"/>
    <property type="gene ID" value="HanXRQr2_Chr04g0159721"/>
</dbReference>
<evidence type="ECO:0000259" key="8">
    <source>
        <dbReference type="PROSITE" id="PS51754"/>
    </source>
</evidence>
<dbReference type="InterPro" id="IPR006458">
    <property type="entry name" value="Ovate_C"/>
</dbReference>
<dbReference type="GO" id="GO:0005634">
    <property type="term" value="C:nucleus"/>
    <property type="evidence" value="ECO:0007669"/>
    <property type="project" value="UniProtKB-SubCell"/>
</dbReference>
<keyword evidence="3 6" id="KW-0805">Transcription regulation</keyword>
<dbReference type="Pfam" id="PF13724">
    <property type="entry name" value="DNA_binding_2"/>
    <property type="match status" value="1"/>
</dbReference>
<keyword evidence="2 6" id="KW-0678">Repressor</keyword>
<keyword evidence="4 6" id="KW-0804">Transcription</keyword>
<evidence type="ECO:0000256" key="6">
    <source>
        <dbReference type="RuleBase" id="RU367028"/>
    </source>
</evidence>
<dbReference type="Proteomes" id="UP000215914">
    <property type="component" value="Chromosome 4"/>
</dbReference>
<evidence type="ECO:0000256" key="1">
    <source>
        <dbReference type="ARBA" id="ARBA00004123"/>
    </source>
</evidence>
<dbReference type="PANTHER" id="PTHR33057">
    <property type="entry name" value="TRANSCRIPTION REPRESSOR OFP7-RELATED"/>
    <property type="match status" value="1"/>
</dbReference>